<comment type="subcellular location">
    <subcellularLocation>
        <location evidence="1">Membrane</location>
        <topology evidence="1">Multi-pass membrane protein</topology>
    </subcellularLocation>
</comment>
<feature type="transmembrane region" description="Helical" evidence="5">
    <location>
        <begin position="327"/>
        <end position="351"/>
    </location>
</feature>
<dbReference type="GO" id="GO:0005886">
    <property type="term" value="C:plasma membrane"/>
    <property type="evidence" value="ECO:0007669"/>
    <property type="project" value="TreeGrafter"/>
</dbReference>
<keyword evidence="2 5" id="KW-0812">Transmembrane</keyword>
<feature type="transmembrane region" description="Helical" evidence="5">
    <location>
        <begin position="635"/>
        <end position="655"/>
    </location>
</feature>
<dbReference type="GO" id="GO:0042908">
    <property type="term" value="P:xenobiotic transport"/>
    <property type="evidence" value="ECO:0007669"/>
    <property type="project" value="UniProtKB-ARBA"/>
</dbReference>
<evidence type="ECO:0000313" key="8">
    <source>
        <dbReference type="Proteomes" id="UP000014071"/>
    </source>
</evidence>
<keyword evidence="8" id="KW-1185">Reference proteome</keyword>
<evidence type="ECO:0000259" key="6">
    <source>
        <dbReference type="PROSITE" id="PS50850"/>
    </source>
</evidence>
<evidence type="ECO:0000256" key="3">
    <source>
        <dbReference type="ARBA" id="ARBA00022989"/>
    </source>
</evidence>
<protein>
    <submittedName>
        <fullName evidence="7">Transporter</fullName>
    </submittedName>
</protein>
<evidence type="ECO:0000256" key="5">
    <source>
        <dbReference type="SAM" id="Phobius"/>
    </source>
</evidence>
<feature type="transmembrane region" description="Helical" evidence="5">
    <location>
        <begin position="458"/>
        <end position="483"/>
    </location>
</feature>
<dbReference type="OrthoDB" id="5215911at2759"/>
<organism evidence="7 8">
    <name type="scientific">Pseudozyma hubeiensis (strain SY62)</name>
    <name type="common">Yeast</name>
    <dbReference type="NCBI Taxonomy" id="1305764"/>
    <lineage>
        <taxon>Eukaryota</taxon>
        <taxon>Fungi</taxon>
        <taxon>Dikarya</taxon>
        <taxon>Basidiomycota</taxon>
        <taxon>Ustilaginomycotina</taxon>
        <taxon>Ustilaginomycetes</taxon>
        <taxon>Ustilaginales</taxon>
        <taxon>Ustilaginaceae</taxon>
        <taxon>Pseudozyma</taxon>
    </lineage>
</organism>
<evidence type="ECO:0000256" key="2">
    <source>
        <dbReference type="ARBA" id="ARBA00022692"/>
    </source>
</evidence>
<keyword evidence="4 5" id="KW-0472">Membrane</keyword>
<evidence type="ECO:0000256" key="1">
    <source>
        <dbReference type="ARBA" id="ARBA00004141"/>
    </source>
</evidence>
<dbReference type="PANTHER" id="PTHR23502:SF164">
    <property type="entry name" value="MAJOR FACILITATOR SUPERFAMILY (MFS) PROFILE DOMAIN-CONTAINING PROTEIN"/>
    <property type="match status" value="1"/>
</dbReference>
<proteinExistence type="predicted"/>
<dbReference type="InterPro" id="IPR020846">
    <property type="entry name" value="MFS_dom"/>
</dbReference>
<dbReference type="SUPFAM" id="SSF103473">
    <property type="entry name" value="MFS general substrate transporter"/>
    <property type="match status" value="1"/>
</dbReference>
<feature type="transmembrane region" description="Helical" evidence="5">
    <location>
        <begin position="195"/>
        <end position="223"/>
    </location>
</feature>
<reference evidence="8" key="1">
    <citation type="journal article" date="2013" name="Genome Announc.">
        <title>Draft genome sequence of the basidiomycetous yeast-like fungus Pseudozyma hubeiensis SY62, which produces an abundant amount of the biosurfactant mannosylerythritol lipids.</title>
        <authorList>
            <person name="Konishi M."/>
            <person name="Hatada Y."/>
            <person name="Horiuchi J."/>
        </authorList>
    </citation>
    <scope>NUCLEOTIDE SEQUENCE [LARGE SCALE GENOMIC DNA]</scope>
    <source>
        <strain evidence="8">SY62</strain>
    </source>
</reference>
<feature type="transmembrane region" description="Helical" evidence="5">
    <location>
        <begin position="600"/>
        <end position="623"/>
    </location>
</feature>
<dbReference type="eggNOG" id="KOG0255">
    <property type="taxonomic scope" value="Eukaryota"/>
</dbReference>
<accession>R9P8H3</accession>
<sequence length="674" mass="74901">MFDGCEPTDCKRILRVDMSSTIRDVRRQVERFTMALVAAKDTRDLGCPRIDVHCNHASPRTRPTNIKAKHVRGLHRSKSRQVLRRDPRPLTVTRGLYRRTIAAPVSLFTKLFKLPSPQARTDRKLATMADEIKKTSSLDIETNTFDGDDQPLEVNKSTVHASGTVQLTAGKVVYIPAPTSDPRDPLNMPMWQKSVVVVILSFFSVIGLGIVSGFGGLLGFYIPEYAAIGKGYKEISYMLSLPNLTMGIGNLIGMPLAVAVGRRSVFLVATAIMCISIGLCAGAGIAGAHYNWHLAARLLLGLSAGQSEALVPMITQEICFLHERARFLMVQQTIQVIACAIFILFASPIAGAIGPQWWYGIGCIMSGVCFVAAFFLLPETKYYRPQSAYQENADDSSAKEGQTGSNFVLHTERPPLDFETYEARSMRSDLRLVVGKPEWNKAWMVFRDAWTMLWFPNVLWALLINGVTLGCNIALSMTYGSIVGKAPYNWSNDSVSYANTGQIATSLVALPVFGYGSDFIIKWFANRRGGIHEPETRLIPLIFPMIIGIFTIVLYGQGATHPEQYHWFLYCWCIAAYYFCFVGANIVTITYLLDAYPQRASSLLVIICAYRGIMSFGVSYRVWDMIAALGYDGAFNMFGGLTALVSVMAIGVYFFGKRIRVFTSRFVTVRDKEQ</sequence>
<dbReference type="PANTHER" id="PTHR23502">
    <property type="entry name" value="MAJOR FACILITATOR SUPERFAMILY"/>
    <property type="match status" value="1"/>
</dbReference>
<feature type="transmembrane region" description="Helical" evidence="5">
    <location>
        <begin position="265"/>
        <end position="288"/>
    </location>
</feature>
<keyword evidence="3 5" id="KW-1133">Transmembrane helix</keyword>
<dbReference type="AlphaFoldDB" id="R9P8H3"/>
<feature type="transmembrane region" description="Helical" evidence="5">
    <location>
        <begin position="503"/>
        <end position="525"/>
    </location>
</feature>
<gene>
    <name evidence="7" type="ORF">PHSY_001931</name>
</gene>
<feature type="transmembrane region" description="Helical" evidence="5">
    <location>
        <begin position="357"/>
        <end position="377"/>
    </location>
</feature>
<dbReference type="STRING" id="1305764.R9P8H3"/>
<dbReference type="Proteomes" id="UP000014071">
    <property type="component" value="Unassembled WGS sequence"/>
</dbReference>
<dbReference type="InterPro" id="IPR011701">
    <property type="entry name" value="MFS"/>
</dbReference>
<dbReference type="Pfam" id="PF07690">
    <property type="entry name" value="MFS_1"/>
    <property type="match status" value="1"/>
</dbReference>
<dbReference type="GO" id="GO:0022857">
    <property type="term" value="F:transmembrane transporter activity"/>
    <property type="evidence" value="ECO:0007669"/>
    <property type="project" value="InterPro"/>
</dbReference>
<dbReference type="HOGENOM" id="CLU_008455_13_4_1"/>
<dbReference type="PROSITE" id="PS50850">
    <property type="entry name" value="MFS"/>
    <property type="match status" value="1"/>
</dbReference>
<evidence type="ECO:0000256" key="4">
    <source>
        <dbReference type="ARBA" id="ARBA00023136"/>
    </source>
</evidence>
<feature type="domain" description="Major facilitator superfamily (MFS) profile" evidence="6">
    <location>
        <begin position="193"/>
        <end position="660"/>
    </location>
</feature>
<dbReference type="EMBL" id="DF238784">
    <property type="protein sequence ID" value="GAC94360.1"/>
    <property type="molecule type" value="Genomic_DNA"/>
</dbReference>
<feature type="transmembrane region" description="Helical" evidence="5">
    <location>
        <begin position="235"/>
        <end position="258"/>
    </location>
</feature>
<name>R9P8H3_PSEHS</name>
<dbReference type="GeneID" id="24107226"/>
<evidence type="ECO:0000313" key="7">
    <source>
        <dbReference type="EMBL" id="GAC94360.1"/>
    </source>
</evidence>
<dbReference type="GO" id="GO:0140115">
    <property type="term" value="P:export across plasma membrane"/>
    <property type="evidence" value="ECO:0007669"/>
    <property type="project" value="UniProtKB-ARBA"/>
</dbReference>
<dbReference type="RefSeq" id="XP_012187947.1">
    <property type="nucleotide sequence ID" value="XM_012332557.1"/>
</dbReference>
<feature type="transmembrane region" description="Helical" evidence="5">
    <location>
        <begin position="537"/>
        <end position="555"/>
    </location>
</feature>
<dbReference type="InterPro" id="IPR036259">
    <property type="entry name" value="MFS_trans_sf"/>
</dbReference>
<dbReference type="Gene3D" id="1.20.1250.20">
    <property type="entry name" value="MFS general substrate transporter like domains"/>
    <property type="match status" value="1"/>
</dbReference>
<dbReference type="InterPro" id="IPR005829">
    <property type="entry name" value="Sugar_transporter_CS"/>
</dbReference>
<dbReference type="PROSITE" id="PS00217">
    <property type="entry name" value="SUGAR_TRANSPORT_2"/>
    <property type="match status" value="1"/>
</dbReference>
<feature type="transmembrane region" description="Helical" evidence="5">
    <location>
        <begin position="567"/>
        <end position="593"/>
    </location>
</feature>